<proteinExistence type="predicted"/>
<dbReference type="Proteomes" id="UP000683925">
    <property type="component" value="Unassembled WGS sequence"/>
</dbReference>
<keyword evidence="1" id="KW-0472">Membrane</keyword>
<feature type="transmembrane region" description="Helical" evidence="1">
    <location>
        <begin position="27"/>
        <end position="57"/>
    </location>
</feature>
<keyword evidence="1" id="KW-1133">Transmembrane helix</keyword>
<sequence>MIQCQEINLNKFSLNSTVSAIAFKKGYLSNIACFLILLIFGFMASILLTPIAMLLTLSHKQFDQMSLDVLHPSSHRG</sequence>
<keyword evidence="3" id="KW-1185">Reference proteome</keyword>
<evidence type="ECO:0000313" key="3">
    <source>
        <dbReference type="Proteomes" id="UP000683925"/>
    </source>
</evidence>
<dbReference type="AlphaFoldDB" id="A0A8S1TRT2"/>
<dbReference type="OrthoDB" id="293872at2759"/>
<protein>
    <submittedName>
        <fullName evidence="2">Uncharacterized protein</fullName>
    </submittedName>
</protein>
<evidence type="ECO:0000313" key="2">
    <source>
        <dbReference type="EMBL" id="CAD8155020.1"/>
    </source>
</evidence>
<keyword evidence="1" id="KW-0812">Transmembrane</keyword>
<reference evidence="2" key="1">
    <citation type="submission" date="2021-01" db="EMBL/GenBank/DDBJ databases">
        <authorList>
            <consortium name="Genoscope - CEA"/>
            <person name="William W."/>
        </authorList>
    </citation>
    <scope>NUCLEOTIDE SEQUENCE</scope>
</reference>
<accession>A0A8S1TRT2</accession>
<name>A0A8S1TRT2_PAROT</name>
<dbReference type="EMBL" id="CAJJDP010000030">
    <property type="protein sequence ID" value="CAD8155020.1"/>
    <property type="molecule type" value="Genomic_DNA"/>
</dbReference>
<gene>
    <name evidence="2" type="ORF">POCTA_138.1.T0300069</name>
</gene>
<evidence type="ECO:0000256" key="1">
    <source>
        <dbReference type="SAM" id="Phobius"/>
    </source>
</evidence>
<comment type="caution">
    <text evidence="2">The sequence shown here is derived from an EMBL/GenBank/DDBJ whole genome shotgun (WGS) entry which is preliminary data.</text>
</comment>
<organism evidence="2 3">
    <name type="scientific">Paramecium octaurelia</name>
    <dbReference type="NCBI Taxonomy" id="43137"/>
    <lineage>
        <taxon>Eukaryota</taxon>
        <taxon>Sar</taxon>
        <taxon>Alveolata</taxon>
        <taxon>Ciliophora</taxon>
        <taxon>Intramacronucleata</taxon>
        <taxon>Oligohymenophorea</taxon>
        <taxon>Peniculida</taxon>
        <taxon>Parameciidae</taxon>
        <taxon>Paramecium</taxon>
    </lineage>
</organism>